<comment type="caution">
    <text evidence="1">The sequence shown here is derived from an EMBL/GenBank/DDBJ whole genome shotgun (WGS) entry which is preliminary data.</text>
</comment>
<protein>
    <submittedName>
        <fullName evidence="1">S1/P1 Nuclease</fullName>
    </submittedName>
</protein>
<reference evidence="1 2" key="1">
    <citation type="submission" date="2020-04" db="EMBL/GenBank/DDBJ databases">
        <title>Ramlibacter sp. G-1-2-2 isolated from soil.</title>
        <authorList>
            <person name="Dahal R.H."/>
        </authorList>
    </citation>
    <scope>NUCLEOTIDE SEQUENCE [LARGE SCALE GENOMIC DNA]</scope>
    <source>
        <strain evidence="1 2">G-1-2-2</strain>
    </source>
</reference>
<dbReference type="GO" id="GO:0016788">
    <property type="term" value="F:hydrolase activity, acting on ester bonds"/>
    <property type="evidence" value="ECO:0007669"/>
    <property type="project" value="InterPro"/>
</dbReference>
<dbReference type="InterPro" id="IPR008947">
    <property type="entry name" value="PLipase_C/P1_nuclease_dom_sf"/>
</dbReference>
<dbReference type="AlphaFoldDB" id="A0A848H1T7"/>
<sequence length="346" mass="37742">MMVLSPHQAWAWGHTGHVKISELAAKALPREMPLFLRNPIAAWEIGELGAEADESKTTGIVTGVANGRISTAPTVHDAERDPGHFLDVDDSGYVIGGAVLLASLPPTRQAFDTAQRGATAPAGQTQYGGYLPYAIIDGFQQLRKDFAMWRAFKAGLETAKTPADREYFVAHLALREQLIVRDIGYWSHFVADASQPMHVSIHFNGWGAYLNPNGYTTAPIHAPFEGSFVRNFVDFDAVRFQMRPYTDRGVATIEQRVPLYLAETLTEVVPVYLAAKNSGNDNYATAQPLELAIVTKQLAAGASELRDQIVDAWRQSTQVTVGFPLVTVSDIESGAVRVTPLTFGAD</sequence>
<dbReference type="RefSeq" id="WP_169418565.1">
    <property type="nucleotide sequence ID" value="NZ_JABBFX010000001.1"/>
</dbReference>
<dbReference type="EMBL" id="JABBFX010000001">
    <property type="protein sequence ID" value="NML44437.1"/>
    <property type="molecule type" value="Genomic_DNA"/>
</dbReference>
<dbReference type="SUPFAM" id="SSF48537">
    <property type="entry name" value="Phospholipase C/P1 nuclease"/>
    <property type="match status" value="1"/>
</dbReference>
<dbReference type="Proteomes" id="UP000541185">
    <property type="component" value="Unassembled WGS sequence"/>
</dbReference>
<dbReference type="Gene3D" id="1.10.575.10">
    <property type="entry name" value="P1 Nuclease"/>
    <property type="match status" value="1"/>
</dbReference>
<proteinExistence type="predicted"/>
<organism evidence="1 2">
    <name type="scientific">Ramlibacter agri</name>
    <dbReference type="NCBI Taxonomy" id="2728837"/>
    <lineage>
        <taxon>Bacteria</taxon>
        <taxon>Pseudomonadati</taxon>
        <taxon>Pseudomonadota</taxon>
        <taxon>Betaproteobacteria</taxon>
        <taxon>Burkholderiales</taxon>
        <taxon>Comamonadaceae</taxon>
        <taxon>Ramlibacter</taxon>
    </lineage>
</organism>
<accession>A0A848H1T7</accession>
<gene>
    <name evidence="1" type="ORF">HHL11_11795</name>
</gene>
<evidence type="ECO:0000313" key="1">
    <source>
        <dbReference type="EMBL" id="NML44437.1"/>
    </source>
</evidence>
<keyword evidence="2" id="KW-1185">Reference proteome</keyword>
<name>A0A848H1T7_9BURK</name>
<evidence type="ECO:0000313" key="2">
    <source>
        <dbReference type="Proteomes" id="UP000541185"/>
    </source>
</evidence>